<dbReference type="HAMAP" id="MF_00674">
    <property type="entry name" value="UPF0251"/>
    <property type="match status" value="1"/>
</dbReference>
<organism evidence="3 4">
    <name type="scientific">Keratinibaculum paraultunense</name>
    <dbReference type="NCBI Taxonomy" id="1278232"/>
    <lineage>
        <taxon>Bacteria</taxon>
        <taxon>Bacillati</taxon>
        <taxon>Bacillota</taxon>
        <taxon>Tissierellia</taxon>
        <taxon>Tissierellales</taxon>
        <taxon>Tepidimicrobiaceae</taxon>
        <taxon>Keratinibaculum</taxon>
    </lineage>
</organism>
<dbReference type="InterPro" id="IPR002852">
    <property type="entry name" value="UPF0251"/>
</dbReference>
<dbReference type="InterPro" id="IPR036388">
    <property type="entry name" value="WH-like_DNA-bd_sf"/>
</dbReference>
<evidence type="ECO:0000256" key="1">
    <source>
        <dbReference type="ARBA" id="ARBA00009350"/>
    </source>
</evidence>
<dbReference type="RefSeq" id="WP_132027809.1">
    <property type="nucleotide sequence ID" value="NZ_CP068564.1"/>
</dbReference>
<reference evidence="3 4" key="1">
    <citation type="submission" date="2019-03" db="EMBL/GenBank/DDBJ databases">
        <title>Genomic Encyclopedia of Type Strains, Phase IV (KMG-IV): sequencing the most valuable type-strain genomes for metagenomic binning, comparative biology and taxonomic classification.</title>
        <authorList>
            <person name="Goeker M."/>
        </authorList>
    </citation>
    <scope>NUCLEOTIDE SEQUENCE [LARGE SCALE GENOMIC DNA]</scope>
    <source>
        <strain evidence="3 4">DSM 26752</strain>
    </source>
</reference>
<dbReference type="InterPro" id="IPR013324">
    <property type="entry name" value="RNA_pol_sigma_r3/r4-like"/>
</dbReference>
<keyword evidence="3" id="KW-0238">DNA-binding</keyword>
<dbReference type="Pfam" id="PF02001">
    <property type="entry name" value="DUF134"/>
    <property type="match status" value="1"/>
</dbReference>
<dbReference type="PANTHER" id="PTHR37478">
    <property type="match status" value="1"/>
</dbReference>
<keyword evidence="4" id="KW-1185">Reference proteome</keyword>
<accession>A0A4R3KVI6</accession>
<sequence length="144" mass="16262">MARPIKCRRVEFLPKTTSFIPLGKEGSKSKAINLKVEELEAMRLKDIEGLTQQECADEMGISRQTFQNIIDSGRKKVAQALVEGRGINIKGGNYVFTHCRLKCKSCNEIYEANFIRDKNTCPNCHSHKIVCKNKGAKCKKLCIK</sequence>
<gene>
    <name evidence="3" type="ORF">EDD65_107102</name>
</gene>
<dbReference type="PANTHER" id="PTHR37478:SF2">
    <property type="entry name" value="UPF0251 PROTEIN TK0562"/>
    <property type="match status" value="1"/>
</dbReference>
<dbReference type="EMBL" id="SMAE01000007">
    <property type="protein sequence ID" value="TCS88746.1"/>
    <property type="molecule type" value="Genomic_DNA"/>
</dbReference>
<dbReference type="AlphaFoldDB" id="A0A4R3KVI6"/>
<proteinExistence type="inferred from homology"/>
<evidence type="ECO:0000313" key="3">
    <source>
        <dbReference type="EMBL" id="TCS88746.1"/>
    </source>
</evidence>
<name>A0A4R3KVI6_9FIRM</name>
<comment type="caution">
    <text evidence="3">The sequence shown here is derived from an EMBL/GenBank/DDBJ whole genome shotgun (WGS) entry which is preliminary data.</text>
</comment>
<dbReference type="Gene3D" id="1.10.10.10">
    <property type="entry name" value="Winged helix-like DNA-binding domain superfamily/Winged helix DNA-binding domain"/>
    <property type="match status" value="1"/>
</dbReference>
<dbReference type="SUPFAM" id="SSF88659">
    <property type="entry name" value="Sigma3 and sigma4 domains of RNA polymerase sigma factors"/>
    <property type="match status" value="1"/>
</dbReference>
<dbReference type="OrthoDB" id="280278at2"/>
<protein>
    <recommendedName>
        <fullName evidence="2">UPF0251 protein EDD65_107102</fullName>
    </recommendedName>
</protein>
<evidence type="ECO:0000256" key="2">
    <source>
        <dbReference type="HAMAP-Rule" id="MF_00674"/>
    </source>
</evidence>
<comment type="similarity">
    <text evidence="1 2">Belongs to the UPF0251 family.</text>
</comment>
<dbReference type="GO" id="GO:0003677">
    <property type="term" value="F:DNA binding"/>
    <property type="evidence" value="ECO:0007669"/>
    <property type="project" value="UniProtKB-KW"/>
</dbReference>
<dbReference type="Proteomes" id="UP000294567">
    <property type="component" value="Unassembled WGS sequence"/>
</dbReference>
<evidence type="ECO:0000313" key="4">
    <source>
        <dbReference type="Proteomes" id="UP000294567"/>
    </source>
</evidence>